<dbReference type="InterPro" id="IPR009061">
    <property type="entry name" value="DNA-bd_dom_put_sf"/>
</dbReference>
<protein>
    <submittedName>
        <fullName evidence="3">MerR family transcriptional regulator</fullName>
    </submittedName>
</protein>
<evidence type="ECO:0000313" key="3">
    <source>
        <dbReference type="EMBL" id="MFD2466123.1"/>
    </source>
</evidence>
<sequence>MNEPTLSIGELAERTGVPTSALRYYDELGLVRPAEREAGRRRYAESAVKDVGVLLFFQEIGFTLSEIGRFLTGEQDGRQEMIDGKLAELTEQQRRIEVARAALEHGKHCPASDPLKCPRFWAIIEERQNGLSLAESHERAHDTKTP</sequence>
<dbReference type="PANTHER" id="PTHR30204">
    <property type="entry name" value="REDOX-CYCLING DRUG-SENSING TRANSCRIPTIONAL ACTIVATOR SOXR"/>
    <property type="match status" value="1"/>
</dbReference>
<reference evidence="4" key="1">
    <citation type="journal article" date="2019" name="Int. J. Syst. Evol. Microbiol.">
        <title>The Global Catalogue of Microorganisms (GCM) 10K type strain sequencing project: providing services to taxonomists for standard genome sequencing and annotation.</title>
        <authorList>
            <consortium name="The Broad Institute Genomics Platform"/>
            <consortium name="The Broad Institute Genome Sequencing Center for Infectious Disease"/>
            <person name="Wu L."/>
            <person name="Ma J."/>
        </authorList>
    </citation>
    <scope>NUCLEOTIDE SEQUENCE [LARGE SCALE GENOMIC DNA]</scope>
    <source>
        <strain evidence="4">CGMCC 4.7641</strain>
    </source>
</reference>
<dbReference type="SUPFAM" id="SSF46955">
    <property type="entry name" value="Putative DNA-binding domain"/>
    <property type="match status" value="1"/>
</dbReference>
<dbReference type="PANTHER" id="PTHR30204:SF97">
    <property type="entry name" value="MERR FAMILY REGULATORY PROTEIN"/>
    <property type="match status" value="1"/>
</dbReference>
<dbReference type="InterPro" id="IPR000551">
    <property type="entry name" value="MerR-type_HTH_dom"/>
</dbReference>
<dbReference type="SMART" id="SM00422">
    <property type="entry name" value="HTH_MERR"/>
    <property type="match status" value="1"/>
</dbReference>
<organism evidence="3 4">
    <name type="scientific">Amycolatopsis silviterrae</name>
    <dbReference type="NCBI Taxonomy" id="1656914"/>
    <lineage>
        <taxon>Bacteria</taxon>
        <taxon>Bacillati</taxon>
        <taxon>Actinomycetota</taxon>
        <taxon>Actinomycetes</taxon>
        <taxon>Pseudonocardiales</taxon>
        <taxon>Pseudonocardiaceae</taxon>
        <taxon>Amycolatopsis</taxon>
    </lineage>
</organism>
<keyword evidence="1" id="KW-0238">DNA-binding</keyword>
<dbReference type="RefSeq" id="WP_378299772.1">
    <property type="nucleotide sequence ID" value="NZ_JBHUKS010000003.1"/>
</dbReference>
<dbReference type="EMBL" id="JBHUKS010000003">
    <property type="protein sequence ID" value="MFD2466123.1"/>
    <property type="molecule type" value="Genomic_DNA"/>
</dbReference>
<dbReference type="Proteomes" id="UP001597483">
    <property type="component" value="Unassembled WGS sequence"/>
</dbReference>
<comment type="caution">
    <text evidence="3">The sequence shown here is derived from an EMBL/GenBank/DDBJ whole genome shotgun (WGS) entry which is preliminary data.</text>
</comment>
<feature type="domain" description="HTH merR-type" evidence="2">
    <location>
        <begin position="5"/>
        <end position="73"/>
    </location>
</feature>
<dbReference type="PRINTS" id="PR00040">
    <property type="entry name" value="HTHMERR"/>
</dbReference>
<dbReference type="Gene3D" id="1.10.1660.10">
    <property type="match status" value="1"/>
</dbReference>
<dbReference type="PROSITE" id="PS50937">
    <property type="entry name" value="HTH_MERR_2"/>
    <property type="match status" value="1"/>
</dbReference>
<keyword evidence="4" id="KW-1185">Reference proteome</keyword>
<gene>
    <name evidence="3" type="ORF">ACFSVL_01885</name>
</gene>
<accession>A0ABW5GYT2</accession>
<dbReference type="InterPro" id="IPR047057">
    <property type="entry name" value="MerR_fam"/>
</dbReference>
<evidence type="ECO:0000256" key="1">
    <source>
        <dbReference type="ARBA" id="ARBA00023125"/>
    </source>
</evidence>
<evidence type="ECO:0000259" key="2">
    <source>
        <dbReference type="PROSITE" id="PS50937"/>
    </source>
</evidence>
<evidence type="ECO:0000313" key="4">
    <source>
        <dbReference type="Proteomes" id="UP001597483"/>
    </source>
</evidence>
<name>A0ABW5GYT2_9PSEU</name>
<proteinExistence type="predicted"/>
<dbReference type="Pfam" id="PF13411">
    <property type="entry name" value="MerR_1"/>
    <property type="match status" value="1"/>
</dbReference>